<evidence type="ECO:0000313" key="1">
    <source>
        <dbReference type="EMBL" id="AEM58811.1"/>
    </source>
</evidence>
<name>G0HZL6_HALHT</name>
<protein>
    <recommendedName>
        <fullName evidence="3">Small CPxCG-related zinc finger protein</fullName>
    </recommendedName>
</protein>
<reference evidence="1 2" key="1">
    <citation type="journal article" date="2011" name="J. Bacteriol.">
        <title>Complete genome sequence of Haloarcula hispanica, a model haloarchaeon for studying genetics, metabolism, and virus-host interaction.</title>
        <authorList>
            <person name="Liu H."/>
            <person name="Wu Z."/>
            <person name="Li M."/>
            <person name="Zhang F."/>
            <person name="Zheng H."/>
            <person name="Han J."/>
            <person name="Liu J."/>
            <person name="Zhou J."/>
            <person name="Wang S."/>
            <person name="Xiang H."/>
        </authorList>
    </citation>
    <scope>NUCLEOTIDE SEQUENCE [LARGE SCALE GENOMIC DNA]</scope>
    <source>
        <strain evidence="2">ATCC 33960 / DSM 4426 / JCM 8911 / NBRC 102182 / NCIMB 2187 / VKM B-1755</strain>
    </source>
</reference>
<sequence length="55" mass="5938">MEKTNVTAEGVGDLYVETERDGGVLDRLGVGHQTPLHAFLCPECGLTQLHAELSE</sequence>
<evidence type="ECO:0000313" key="2">
    <source>
        <dbReference type="Proteomes" id="UP000005629"/>
    </source>
</evidence>
<gene>
    <name evidence="1" type="ordered locus">HAH_4136</name>
</gene>
<accession>G0HZL6</accession>
<dbReference type="EMBL" id="CP002922">
    <property type="protein sequence ID" value="AEM58811.1"/>
    <property type="molecule type" value="Genomic_DNA"/>
</dbReference>
<dbReference type="Proteomes" id="UP000005629">
    <property type="component" value="Chromosome II"/>
</dbReference>
<dbReference type="eggNOG" id="arCOG06377">
    <property type="taxonomic scope" value="Archaea"/>
</dbReference>
<dbReference type="AlphaFoldDB" id="G0HZL6"/>
<dbReference type="HOGENOM" id="CLU_204973_0_0_2"/>
<organism evidence="1 2">
    <name type="scientific">Haloarcula hispanica (strain ATCC 33960 / DSM 4426 / JCM 8911 / NBRC 102182 / NCIMB 2187 / VKM B-1755)</name>
    <dbReference type="NCBI Taxonomy" id="634497"/>
    <lineage>
        <taxon>Archaea</taxon>
        <taxon>Methanobacteriati</taxon>
        <taxon>Methanobacteriota</taxon>
        <taxon>Stenosarchaea group</taxon>
        <taxon>Halobacteria</taxon>
        <taxon>Halobacteriales</taxon>
        <taxon>Haloarculaceae</taxon>
        <taxon>Haloarcula</taxon>
    </lineage>
</organism>
<evidence type="ECO:0008006" key="3">
    <source>
        <dbReference type="Google" id="ProtNLM"/>
    </source>
</evidence>
<proteinExistence type="predicted"/>
<dbReference type="KEGG" id="hhi:HAH_4136"/>